<dbReference type="PANTHER" id="PTHR42948:SF1">
    <property type="entry name" value="TRANSPORTER"/>
    <property type="match status" value="1"/>
</dbReference>
<feature type="transmembrane region" description="Helical" evidence="7">
    <location>
        <begin position="92"/>
        <end position="115"/>
    </location>
</feature>
<dbReference type="AlphaFoldDB" id="A0A286E3C7"/>
<evidence type="ECO:0000313" key="9">
    <source>
        <dbReference type="Proteomes" id="UP000219669"/>
    </source>
</evidence>
<feature type="transmembrane region" description="Helical" evidence="7">
    <location>
        <begin position="263"/>
        <end position="288"/>
    </location>
</feature>
<feature type="transmembrane region" description="Helical" evidence="7">
    <location>
        <begin position="49"/>
        <end position="71"/>
    </location>
</feature>
<keyword evidence="6" id="KW-0769">Symport</keyword>
<organism evidence="8 9">
    <name type="scientific">Alysiella filiformis DSM 16848</name>
    <dbReference type="NCBI Taxonomy" id="1120981"/>
    <lineage>
        <taxon>Bacteria</taxon>
        <taxon>Pseudomonadati</taxon>
        <taxon>Pseudomonadota</taxon>
        <taxon>Betaproteobacteria</taxon>
        <taxon>Neisseriales</taxon>
        <taxon>Neisseriaceae</taxon>
        <taxon>Alysiella</taxon>
    </lineage>
</organism>
<feature type="transmembrane region" description="Helical" evidence="7">
    <location>
        <begin position="363"/>
        <end position="387"/>
    </location>
</feature>
<dbReference type="NCBIfam" id="NF037979">
    <property type="entry name" value="Na_transp"/>
    <property type="match status" value="1"/>
</dbReference>
<feature type="transmembrane region" description="Helical" evidence="7">
    <location>
        <begin position="467"/>
        <end position="491"/>
    </location>
</feature>
<dbReference type="CDD" id="cd10334">
    <property type="entry name" value="SLC6sbd_u1"/>
    <property type="match status" value="1"/>
</dbReference>
<keyword evidence="4 7" id="KW-1133">Transmembrane helix</keyword>
<dbReference type="InterPro" id="IPR037272">
    <property type="entry name" value="SNS_sf"/>
</dbReference>
<comment type="subcellular location">
    <subcellularLocation>
        <location evidence="1">Membrane</location>
        <topology evidence="1">Multi-pass membrane protein</topology>
    </subcellularLocation>
</comment>
<dbReference type="PRINTS" id="PR00176">
    <property type="entry name" value="NANEUSMPORT"/>
</dbReference>
<dbReference type="RefSeq" id="WP_097113354.1">
    <property type="nucleotide sequence ID" value="NZ_CP083931.1"/>
</dbReference>
<evidence type="ECO:0000256" key="3">
    <source>
        <dbReference type="ARBA" id="ARBA00022692"/>
    </source>
</evidence>
<dbReference type="PROSITE" id="PS00610">
    <property type="entry name" value="NA_NEUROTRAN_SYMP_1"/>
    <property type="match status" value="1"/>
</dbReference>
<evidence type="ECO:0000256" key="4">
    <source>
        <dbReference type="ARBA" id="ARBA00022989"/>
    </source>
</evidence>
<keyword evidence="3 6" id="KW-0812">Transmembrane</keyword>
<feature type="transmembrane region" description="Helical" evidence="7">
    <location>
        <begin position="151"/>
        <end position="172"/>
    </location>
</feature>
<gene>
    <name evidence="8" type="ORF">SAMN02746062_00275</name>
</gene>
<evidence type="ECO:0000256" key="5">
    <source>
        <dbReference type="ARBA" id="ARBA00023136"/>
    </source>
</evidence>
<dbReference type="EMBL" id="OCNF01000002">
    <property type="protein sequence ID" value="SOD65391.1"/>
    <property type="molecule type" value="Genomic_DNA"/>
</dbReference>
<reference evidence="8 9" key="1">
    <citation type="submission" date="2017-09" db="EMBL/GenBank/DDBJ databases">
        <authorList>
            <person name="Ehlers B."/>
            <person name="Leendertz F.H."/>
        </authorList>
    </citation>
    <scope>NUCLEOTIDE SEQUENCE [LARGE SCALE GENOMIC DNA]</scope>
    <source>
        <strain evidence="8 9">DSM 16848</strain>
    </source>
</reference>
<dbReference type="Proteomes" id="UP000219669">
    <property type="component" value="Unassembled WGS sequence"/>
</dbReference>
<dbReference type="GO" id="GO:0015293">
    <property type="term" value="F:symporter activity"/>
    <property type="evidence" value="ECO:0007669"/>
    <property type="project" value="UniProtKB-KW"/>
</dbReference>
<dbReference type="PANTHER" id="PTHR42948">
    <property type="entry name" value="TRANSPORTER"/>
    <property type="match status" value="1"/>
</dbReference>
<keyword evidence="2 6" id="KW-0813">Transport</keyword>
<feature type="transmembrane region" description="Helical" evidence="7">
    <location>
        <begin position="326"/>
        <end position="351"/>
    </location>
</feature>
<feature type="transmembrane region" description="Helical" evidence="7">
    <location>
        <begin position="393"/>
        <end position="416"/>
    </location>
</feature>
<dbReference type="Pfam" id="PF00209">
    <property type="entry name" value="SNF"/>
    <property type="match status" value="2"/>
</dbReference>
<feature type="transmembrane region" description="Helical" evidence="7">
    <location>
        <begin position="184"/>
        <end position="206"/>
    </location>
</feature>
<protein>
    <recommendedName>
        <fullName evidence="6">Transporter</fullName>
    </recommendedName>
</protein>
<keyword evidence="5 7" id="KW-0472">Membrane</keyword>
<evidence type="ECO:0000313" key="8">
    <source>
        <dbReference type="EMBL" id="SOD65391.1"/>
    </source>
</evidence>
<evidence type="ECO:0000256" key="1">
    <source>
        <dbReference type="ARBA" id="ARBA00004141"/>
    </source>
</evidence>
<sequence>MSEQSNAPKRESFSGRNAFIFAAIGSAVGLGNIWRFPYITYENGGGAFMIPYLIALLTAGIPIVFLDYAIGHKFRGSAPLAYRRLNRRFEMFGWWQVIINTILATYYAVIIGWAASYTYFSLSSAWGKDPKGFLFGEYLKVAADPGVGLDFVAGIVLPLVGVWVLVTALLATGVQKGIGKASTILMPLLTVMFALLVVYSLFLPGATKGLNALFTPNWEKLADPTVWIAAYGQIFFSLSICMGIMVTYASYLKPKSDLSGTGLVVGFANSSFEILAGVGVFAALGFMAQNMGKEVSDVAANGLGLAFIAFPTIIDQLPFGNALIGLLFFGSLFFAGITSLISILETIIAAVQDKTHFPRAKATLVVCVPLSIVSVLMFGTTTGLPLLDVMDKFLNNFGIVGVAFISIACILFTGSLKTLSDHVNSVSSLKLGKGWQIVLTLTTIVLGYMLVSELWKVANEGYENYPTWFVATFGWGMLAVYIVFSIILSLGKWKQEK</sequence>
<accession>A0A286E3C7</accession>
<dbReference type="SUPFAM" id="SSF161070">
    <property type="entry name" value="SNF-like"/>
    <property type="match status" value="1"/>
</dbReference>
<feature type="transmembrane region" description="Helical" evidence="7">
    <location>
        <begin position="437"/>
        <end position="455"/>
    </location>
</feature>
<evidence type="ECO:0000256" key="6">
    <source>
        <dbReference type="RuleBase" id="RU003732"/>
    </source>
</evidence>
<name>A0A286E3C7_9NEIS</name>
<evidence type="ECO:0000256" key="7">
    <source>
        <dbReference type="SAM" id="Phobius"/>
    </source>
</evidence>
<dbReference type="InterPro" id="IPR000175">
    <property type="entry name" value="Na/ntran_symport"/>
</dbReference>
<comment type="similarity">
    <text evidence="6">Belongs to the sodium:neurotransmitter symporter (SNF) (TC 2.A.22) family.</text>
</comment>
<keyword evidence="9" id="KW-1185">Reference proteome</keyword>
<feature type="transmembrane region" description="Helical" evidence="7">
    <location>
        <begin position="18"/>
        <end position="37"/>
    </location>
</feature>
<evidence type="ECO:0000256" key="2">
    <source>
        <dbReference type="ARBA" id="ARBA00022448"/>
    </source>
</evidence>
<dbReference type="OrthoDB" id="9762833at2"/>
<feature type="transmembrane region" description="Helical" evidence="7">
    <location>
        <begin position="226"/>
        <end position="251"/>
    </location>
</feature>
<proteinExistence type="inferred from homology"/>
<dbReference type="GO" id="GO:0016020">
    <property type="term" value="C:membrane"/>
    <property type="evidence" value="ECO:0007669"/>
    <property type="project" value="UniProtKB-SubCell"/>
</dbReference>
<dbReference type="PROSITE" id="PS50267">
    <property type="entry name" value="NA_NEUROTRAN_SYMP_3"/>
    <property type="match status" value="1"/>
</dbReference>